<reference evidence="2" key="1">
    <citation type="submission" date="2020-08" db="EMBL/GenBank/DDBJ databases">
        <title>Multicomponent nature underlies the extraordinary mechanical properties of spider dragline silk.</title>
        <authorList>
            <person name="Kono N."/>
            <person name="Nakamura H."/>
            <person name="Mori M."/>
            <person name="Yoshida Y."/>
            <person name="Ohtoshi R."/>
            <person name="Malay A.D."/>
            <person name="Moran D.A.P."/>
            <person name="Tomita M."/>
            <person name="Numata K."/>
            <person name="Arakawa K."/>
        </authorList>
    </citation>
    <scope>NUCLEOTIDE SEQUENCE</scope>
</reference>
<name>A0A8X6SNF8_TRICX</name>
<dbReference type="InterPro" id="IPR036397">
    <property type="entry name" value="RNaseH_sf"/>
</dbReference>
<dbReference type="AlphaFoldDB" id="A0A8X6SNF8"/>
<comment type="caution">
    <text evidence="2">The sequence shown here is derived from an EMBL/GenBank/DDBJ whole genome shotgun (WGS) entry which is preliminary data.</text>
</comment>
<dbReference type="Proteomes" id="UP000887159">
    <property type="component" value="Unassembled WGS sequence"/>
</dbReference>
<organism evidence="2 3">
    <name type="scientific">Trichonephila clavipes</name>
    <name type="common">Golden silk orbweaver</name>
    <name type="synonym">Nephila clavipes</name>
    <dbReference type="NCBI Taxonomy" id="2585209"/>
    <lineage>
        <taxon>Eukaryota</taxon>
        <taxon>Metazoa</taxon>
        <taxon>Ecdysozoa</taxon>
        <taxon>Arthropoda</taxon>
        <taxon>Chelicerata</taxon>
        <taxon>Arachnida</taxon>
        <taxon>Araneae</taxon>
        <taxon>Araneomorphae</taxon>
        <taxon>Entelegynae</taxon>
        <taxon>Araneoidea</taxon>
        <taxon>Nephilidae</taxon>
        <taxon>Trichonephila</taxon>
    </lineage>
</organism>
<gene>
    <name evidence="2" type="primary">NCL1_21119</name>
    <name evidence="2" type="ORF">TNCV_648281</name>
</gene>
<keyword evidence="3" id="KW-1185">Reference proteome</keyword>
<feature type="domain" description="RNase H type-1" evidence="1">
    <location>
        <begin position="1"/>
        <end position="136"/>
    </location>
</feature>
<dbReference type="GO" id="GO:0004523">
    <property type="term" value="F:RNA-DNA hybrid ribonuclease activity"/>
    <property type="evidence" value="ECO:0007669"/>
    <property type="project" value="InterPro"/>
</dbReference>
<evidence type="ECO:0000259" key="1">
    <source>
        <dbReference type="PROSITE" id="PS50879"/>
    </source>
</evidence>
<dbReference type="EMBL" id="BMAU01021331">
    <property type="protein sequence ID" value="GFY14785.1"/>
    <property type="molecule type" value="Genomic_DNA"/>
</dbReference>
<evidence type="ECO:0000313" key="3">
    <source>
        <dbReference type="Proteomes" id="UP000887159"/>
    </source>
</evidence>
<dbReference type="PROSITE" id="PS50879">
    <property type="entry name" value="RNASE_H_1"/>
    <property type="match status" value="1"/>
</dbReference>
<proteinExistence type="predicted"/>
<dbReference type="Gene3D" id="3.30.420.10">
    <property type="entry name" value="Ribonuclease H-like superfamily/Ribonuclease H"/>
    <property type="match status" value="1"/>
</dbReference>
<protein>
    <submittedName>
        <fullName evidence="2">RNase H domain-containing protein</fullName>
    </submittedName>
</protein>
<dbReference type="InterPro" id="IPR012337">
    <property type="entry name" value="RNaseH-like_sf"/>
</dbReference>
<accession>A0A8X6SNF8</accession>
<dbReference type="GO" id="GO:0003676">
    <property type="term" value="F:nucleic acid binding"/>
    <property type="evidence" value="ECO:0007669"/>
    <property type="project" value="InterPro"/>
</dbReference>
<dbReference type="CDD" id="cd09276">
    <property type="entry name" value="Rnase_HI_RT_non_LTR"/>
    <property type="match status" value="1"/>
</dbReference>
<dbReference type="SUPFAM" id="SSF53098">
    <property type="entry name" value="Ribonuclease H-like"/>
    <property type="match status" value="1"/>
</dbReference>
<dbReference type="InterPro" id="IPR002156">
    <property type="entry name" value="RNaseH_domain"/>
</dbReference>
<dbReference type="Pfam" id="PF00075">
    <property type="entry name" value="RNase_H"/>
    <property type="match status" value="1"/>
</dbReference>
<sequence>MEVWRGSEGSEVVLVTCQLFKITKSITNSTRSRNSLVVKRNSDGFSVFRSELISIDTGLKVALSIPGSNRIWILFDSRSAIQHLSNWHKVGDNIGVAILEKLKHLSSREIYLQWVPSHVNIAWNKIADSLAKDGAAQHTMNSAALTYSELHSPYINNKQSTVPPAHHWYEDKRPGGSLFLQCSRKEQTILTRFWSGHLRTLTFRDGNKVFPTCVRCSAY</sequence>
<evidence type="ECO:0000313" key="2">
    <source>
        <dbReference type="EMBL" id="GFY14785.1"/>
    </source>
</evidence>